<keyword evidence="1" id="KW-0732">Signal</keyword>
<dbReference type="OrthoDB" id="428346at2759"/>
<evidence type="ECO:0000313" key="3">
    <source>
        <dbReference type="Proteomes" id="UP000596742"/>
    </source>
</evidence>
<proteinExistence type="predicted"/>
<dbReference type="Pfam" id="PF03269">
    <property type="entry name" value="DUF268"/>
    <property type="match status" value="1"/>
</dbReference>
<comment type="caution">
    <text evidence="2">The sequence shown here is derived from an EMBL/GenBank/DDBJ whole genome shotgun (WGS) entry which is preliminary data.</text>
</comment>
<gene>
    <name evidence="2" type="ORF">MGAL_10B040230</name>
</gene>
<name>A0A8B6CIG2_MYTGA</name>
<evidence type="ECO:0000313" key="2">
    <source>
        <dbReference type="EMBL" id="VDI06084.1"/>
    </source>
</evidence>
<feature type="signal peptide" evidence="1">
    <location>
        <begin position="1"/>
        <end position="18"/>
    </location>
</feature>
<dbReference type="InterPro" id="IPR004951">
    <property type="entry name" value="DUF268_CAE_spp"/>
</dbReference>
<protein>
    <submittedName>
        <fullName evidence="2">Uncharacterized protein</fullName>
    </submittedName>
</protein>
<evidence type="ECO:0000256" key="1">
    <source>
        <dbReference type="SAM" id="SignalP"/>
    </source>
</evidence>
<accession>A0A8B6CIG2</accession>
<keyword evidence="3" id="KW-1185">Reference proteome</keyword>
<dbReference type="Proteomes" id="UP000596742">
    <property type="component" value="Unassembled WGS sequence"/>
</dbReference>
<reference evidence="2" key="1">
    <citation type="submission" date="2018-11" db="EMBL/GenBank/DDBJ databases">
        <authorList>
            <person name="Alioto T."/>
            <person name="Alioto T."/>
        </authorList>
    </citation>
    <scope>NUCLEOTIDE SEQUENCE</scope>
</reference>
<organism evidence="2 3">
    <name type="scientific">Mytilus galloprovincialis</name>
    <name type="common">Mediterranean mussel</name>
    <dbReference type="NCBI Taxonomy" id="29158"/>
    <lineage>
        <taxon>Eukaryota</taxon>
        <taxon>Metazoa</taxon>
        <taxon>Spiralia</taxon>
        <taxon>Lophotrochozoa</taxon>
        <taxon>Mollusca</taxon>
        <taxon>Bivalvia</taxon>
        <taxon>Autobranchia</taxon>
        <taxon>Pteriomorphia</taxon>
        <taxon>Mytilida</taxon>
        <taxon>Mytiloidea</taxon>
        <taxon>Mytilidae</taxon>
        <taxon>Mytilinae</taxon>
        <taxon>Mytilus</taxon>
    </lineage>
</organism>
<sequence>MIPVTLVILFVGIYTLYGKNASKTPGIQESSSYAKIPNTKTEAWSLRESLDPIEYIRKDCGELCETNAIGVPGPYFDQITVPIDCDALFINEHIDRGHGLSIAPKTIPKHLHSDFTMNNRLNVSSWYFNQVYLGKTANMAVWTEKIIQDYISLAKDNKLKGTYGILETNALRDGLKHAPVGIKNGRVLVIGSEIPWVEACVLEAGAREVVTLEYGKIVSKHPKIKTMIPDQFRKSYLDKTLGRFDAIVTYSSIEHSGLGRYGDGLNPWGDIIAIARGWCVTKERGSLIIGVEYSYEMEHIKFNAGRWYGKIRYPYLATNWKQHYRGHGRQRVHVFTKINVNFTNTLEYDLKKTHPYLPVKKH</sequence>
<feature type="chain" id="PRO_5032500674" evidence="1">
    <location>
        <begin position="19"/>
        <end position="362"/>
    </location>
</feature>
<dbReference type="AlphaFoldDB" id="A0A8B6CIG2"/>
<dbReference type="EMBL" id="UYJE01001896">
    <property type="protein sequence ID" value="VDI06084.1"/>
    <property type="molecule type" value="Genomic_DNA"/>
</dbReference>